<dbReference type="AlphaFoldDB" id="A0A1Y1UL88"/>
<evidence type="ECO:0000256" key="6">
    <source>
        <dbReference type="SAM" id="MobiDB-lite"/>
    </source>
</evidence>
<dbReference type="InterPro" id="IPR033121">
    <property type="entry name" value="PEPTIDASE_A1"/>
</dbReference>
<dbReference type="FunFam" id="2.40.70.10:FF:000008">
    <property type="entry name" value="Cathepsin D"/>
    <property type="match status" value="1"/>
</dbReference>
<feature type="compositionally biased region" description="Basic and acidic residues" evidence="6">
    <location>
        <begin position="1"/>
        <end position="14"/>
    </location>
</feature>
<dbReference type="Gene3D" id="2.40.70.10">
    <property type="entry name" value="Acid Proteases"/>
    <property type="match status" value="2"/>
</dbReference>
<evidence type="ECO:0000259" key="7">
    <source>
        <dbReference type="PROSITE" id="PS51767"/>
    </source>
</evidence>
<keyword evidence="9" id="KW-1185">Reference proteome</keyword>
<evidence type="ECO:0000256" key="4">
    <source>
        <dbReference type="PIRSR" id="PIRSR601461-2"/>
    </source>
</evidence>
<keyword evidence="5" id="KW-0645">Protease</keyword>
<accession>A0A1Y1UL88</accession>
<dbReference type="PROSITE" id="PS51767">
    <property type="entry name" value="PEPTIDASE_A1"/>
    <property type="match status" value="1"/>
</dbReference>
<keyword evidence="2 5" id="KW-0064">Aspartyl protease</keyword>
<evidence type="ECO:0000256" key="1">
    <source>
        <dbReference type="ARBA" id="ARBA00007447"/>
    </source>
</evidence>
<dbReference type="EMBL" id="NBSH01000003">
    <property type="protein sequence ID" value="ORX38818.1"/>
    <property type="molecule type" value="Genomic_DNA"/>
</dbReference>
<dbReference type="GO" id="GO:0006508">
    <property type="term" value="P:proteolysis"/>
    <property type="evidence" value="ECO:0007669"/>
    <property type="project" value="UniProtKB-KW"/>
</dbReference>
<dbReference type="InterPro" id="IPR001461">
    <property type="entry name" value="Aspartic_peptidase_A1"/>
</dbReference>
<name>A0A1Y1UL88_9TREE</name>
<dbReference type="PRINTS" id="PR00792">
    <property type="entry name" value="PEPSIN"/>
</dbReference>
<dbReference type="PANTHER" id="PTHR47966">
    <property type="entry name" value="BETA-SITE APP-CLEAVING ENZYME, ISOFORM A-RELATED"/>
    <property type="match status" value="1"/>
</dbReference>
<gene>
    <name evidence="8" type="ORF">BD324DRAFT_577023</name>
</gene>
<feature type="disulfide bond" evidence="4">
    <location>
        <begin position="116"/>
        <end position="120"/>
    </location>
</feature>
<dbReference type="CDD" id="cd05471">
    <property type="entry name" value="pepsin_like"/>
    <property type="match status" value="1"/>
</dbReference>
<feature type="active site" evidence="3">
    <location>
        <position position="294"/>
    </location>
</feature>
<dbReference type="SUPFAM" id="SSF50630">
    <property type="entry name" value="Acid proteases"/>
    <property type="match status" value="1"/>
</dbReference>
<dbReference type="InterPro" id="IPR034164">
    <property type="entry name" value="Pepsin-like_dom"/>
</dbReference>
<dbReference type="RefSeq" id="XP_021872681.1">
    <property type="nucleotide sequence ID" value="XM_022013234.1"/>
</dbReference>
<sequence length="530" mass="55167">MSLRHTPEHQEHVRRAFSKSSSSSSSSAIRRRNLDTAWLLREAAKVDGKYNAGLGGYAALLANPLPPSKRQGEVSLTDHNLDASYSGSISIGTPPQQFEIILDTGSSDLWLASTNCSIGCNGMSQFDPDNSTTFRNLKSTFDISYGSGQAHGILGQDVVTLGGYSVAGQTFAACTDLTPGLITSSVSGIMGLSWQALAYSKATPWWITLAKSGSWSQPLFAFYLKRFRDVAGASNLETDAGSATFGYLDSSLYTGEVTYANVASGAQYWQVTMDSMTIQGSNVNLGSSNLGAVDTGTTLIGGPAAIIAQLYASIPGSSQMGGSYGSYYEYPCATSIDFTLTIGGFTINITDADFNLGRYSSDDTMCTGAAFIQKLPSNAPVQWIIGDTVLKNAYTVFRYSPPAVGFASLASGLSDSETRPTTIPVIQSSTGILASTEELSTTPAISATTSTSTSQTAAVSAEEPVVTVTEVAGNNNNAAISASPSPSETSSSSSSSSSSTNNTKSGGASVTSSLVPGLLFASLGLCWMVL</sequence>
<dbReference type="GO" id="GO:0004190">
    <property type="term" value="F:aspartic-type endopeptidase activity"/>
    <property type="evidence" value="ECO:0007669"/>
    <property type="project" value="UniProtKB-KW"/>
</dbReference>
<evidence type="ECO:0000256" key="5">
    <source>
        <dbReference type="RuleBase" id="RU000454"/>
    </source>
</evidence>
<reference evidence="8 9" key="1">
    <citation type="submission" date="2017-03" db="EMBL/GenBank/DDBJ databases">
        <title>Widespread Adenine N6-methylation of Active Genes in Fungi.</title>
        <authorList>
            <consortium name="DOE Joint Genome Institute"/>
            <person name="Mondo S.J."/>
            <person name="Dannebaum R.O."/>
            <person name="Kuo R.C."/>
            <person name="Louie K.B."/>
            <person name="Bewick A.J."/>
            <person name="Labutti K."/>
            <person name="Haridas S."/>
            <person name="Kuo A."/>
            <person name="Salamov A."/>
            <person name="Ahrendt S.R."/>
            <person name="Lau R."/>
            <person name="Bowen B.P."/>
            <person name="Lipzen A."/>
            <person name="Sullivan W."/>
            <person name="Andreopoulos W.B."/>
            <person name="Clum A."/>
            <person name="Lindquist E."/>
            <person name="Daum C."/>
            <person name="Northen T.R."/>
            <person name="Ramamoorthy G."/>
            <person name="Schmitz R.J."/>
            <person name="Gryganskyi A."/>
            <person name="Culley D."/>
            <person name="Magnuson J."/>
            <person name="James T.Y."/>
            <person name="O'Malley M.A."/>
            <person name="Stajich J.E."/>
            <person name="Spatafora J.W."/>
            <person name="Visel A."/>
            <person name="Grigoriev I.V."/>
        </authorList>
    </citation>
    <scope>NUCLEOTIDE SEQUENCE [LARGE SCALE GENOMIC DNA]</scope>
    <source>
        <strain evidence="8 9">NRRL Y-17943</strain>
    </source>
</reference>
<dbReference type="InterPro" id="IPR001969">
    <property type="entry name" value="Aspartic_peptidase_AS"/>
</dbReference>
<protein>
    <submittedName>
        <fullName evidence="8">Aspartic peptidase domain-containing protein</fullName>
    </submittedName>
</protein>
<evidence type="ECO:0000313" key="8">
    <source>
        <dbReference type="EMBL" id="ORX38818.1"/>
    </source>
</evidence>
<evidence type="ECO:0000313" key="9">
    <source>
        <dbReference type="Proteomes" id="UP000193218"/>
    </source>
</evidence>
<dbReference type="PROSITE" id="PS00141">
    <property type="entry name" value="ASP_PROTEASE"/>
    <property type="match status" value="1"/>
</dbReference>
<feature type="region of interest" description="Disordered" evidence="6">
    <location>
        <begin position="476"/>
        <end position="510"/>
    </location>
</feature>
<proteinExistence type="inferred from homology"/>
<comment type="similarity">
    <text evidence="1 5">Belongs to the peptidase A1 family.</text>
</comment>
<dbReference type="Proteomes" id="UP000193218">
    <property type="component" value="Unassembled WGS sequence"/>
</dbReference>
<keyword evidence="4" id="KW-1015">Disulfide bond</keyword>
<dbReference type="GeneID" id="33555042"/>
<dbReference type="InterPro" id="IPR021109">
    <property type="entry name" value="Peptidase_aspartic_dom_sf"/>
</dbReference>
<organism evidence="8 9">
    <name type="scientific">Kockovaella imperatae</name>
    <dbReference type="NCBI Taxonomy" id="4999"/>
    <lineage>
        <taxon>Eukaryota</taxon>
        <taxon>Fungi</taxon>
        <taxon>Dikarya</taxon>
        <taxon>Basidiomycota</taxon>
        <taxon>Agaricomycotina</taxon>
        <taxon>Tremellomycetes</taxon>
        <taxon>Tremellales</taxon>
        <taxon>Cuniculitremaceae</taxon>
        <taxon>Kockovaella</taxon>
    </lineage>
</organism>
<evidence type="ECO:0000256" key="2">
    <source>
        <dbReference type="ARBA" id="ARBA00022750"/>
    </source>
</evidence>
<dbReference type="OrthoDB" id="771136at2759"/>
<feature type="domain" description="Peptidase A1" evidence="7">
    <location>
        <begin position="85"/>
        <end position="407"/>
    </location>
</feature>
<evidence type="ECO:0000256" key="3">
    <source>
        <dbReference type="PIRSR" id="PIRSR601461-1"/>
    </source>
</evidence>
<dbReference type="InParanoid" id="A0A1Y1UL88"/>
<dbReference type="STRING" id="4999.A0A1Y1UL88"/>
<keyword evidence="5" id="KW-0378">Hydrolase</keyword>
<dbReference type="PANTHER" id="PTHR47966:SF57">
    <property type="entry name" value="PEPTIDASE A1 DOMAIN-CONTAINING PROTEIN"/>
    <property type="match status" value="1"/>
</dbReference>
<feature type="compositionally biased region" description="Low complexity" evidence="6">
    <location>
        <begin position="476"/>
        <end position="509"/>
    </location>
</feature>
<comment type="caution">
    <text evidence="8">The sequence shown here is derived from an EMBL/GenBank/DDBJ whole genome shotgun (WGS) entry which is preliminary data.</text>
</comment>
<dbReference type="Pfam" id="PF00026">
    <property type="entry name" value="Asp"/>
    <property type="match status" value="1"/>
</dbReference>
<dbReference type="FunFam" id="2.40.70.10:FF:000067">
    <property type="entry name" value="Endopeptidase, putative"/>
    <property type="match status" value="1"/>
</dbReference>
<feature type="region of interest" description="Disordered" evidence="6">
    <location>
        <begin position="1"/>
        <end position="25"/>
    </location>
</feature>
<dbReference type="FunCoup" id="A0A1Y1UL88">
    <property type="interactions" value="38"/>
</dbReference>
<feature type="active site" evidence="3">
    <location>
        <position position="103"/>
    </location>
</feature>